<dbReference type="InterPro" id="IPR017452">
    <property type="entry name" value="GPCR_Rhodpsn_7TM"/>
</dbReference>
<dbReference type="OrthoDB" id="9891171at2759"/>
<keyword evidence="8 9" id="KW-0807">Transducer</keyword>
<dbReference type="AlphaFoldDB" id="A0A6P8RHP0"/>
<dbReference type="GO" id="GO:0004930">
    <property type="term" value="F:G protein-coupled receptor activity"/>
    <property type="evidence" value="ECO:0007669"/>
    <property type="project" value="UniProtKB-KW"/>
</dbReference>
<gene>
    <name evidence="13" type="primary">LOC117362327</name>
</gene>
<organism evidence="12 13">
    <name type="scientific">Geotrypetes seraphini</name>
    <name type="common">Gaboon caecilian</name>
    <name type="synonym">Caecilia seraphini</name>
    <dbReference type="NCBI Taxonomy" id="260995"/>
    <lineage>
        <taxon>Eukaryota</taxon>
        <taxon>Metazoa</taxon>
        <taxon>Chordata</taxon>
        <taxon>Craniata</taxon>
        <taxon>Vertebrata</taxon>
        <taxon>Euteleostomi</taxon>
        <taxon>Amphibia</taxon>
        <taxon>Gymnophiona</taxon>
        <taxon>Geotrypetes</taxon>
    </lineage>
</organism>
<dbReference type="GO" id="GO:0004984">
    <property type="term" value="F:olfactory receptor activity"/>
    <property type="evidence" value="ECO:0007669"/>
    <property type="project" value="InterPro"/>
</dbReference>
<dbReference type="PANTHER" id="PTHR26450:SF87">
    <property type="entry name" value="OLFACTORY RECEPTOR 51F2"/>
    <property type="match status" value="1"/>
</dbReference>
<evidence type="ECO:0000256" key="10">
    <source>
        <dbReference type="RuleBase" id="RU363047"/>
    </source>
</evidence>
<keyword evidence="6 10" id="KW-1133">Transmembrane helix</keyword>
<keyword evidence="9" id="KW-0675">Receptor</keyword>
<dbReference type="Gene3D" id="1.20.1070.10">
    <property type="entry name" value="Rhodopsin 7-helix transmembrane proteins"/>
    <property type="match status" value="1"/>
</dbReference>
<evidence type="ECO:0000256" key="9">
    <source>
        <dbReference type="RuleBase" id="RU000688"/>
    </source>
</evidence>
<dbReference type="PANTHER" id="PTHR26450">
    <property type="entry name" value="OLFACTORY RECEPTOR 56B1-RELATED"/>
    <property type="match status" value="1"/>
</dbReference>
<dbReference type="Proteomes" id="UP000515159">
    <property type="component" value="Chromosome 6"/>
</dbReference>
<feature type="transmembrane region" description="Helical" evidence="10">
    <location>
        <begin position="200"/>
        <end position="223"/>
    </location>
</feature>
<keyword evidence="3 10" id="KW-0716">Sensory transduction</keyword>
<feature type="transmembrane region" description="Helical" evidence="10">
    <location>
        <begin position="244"/>
        <end position="267"/>
    </location>
</feature>
<dbReference type="PRINTS" id="PR00237">
    <property type="entry name" value="GPCRRHODOPSN"/>
</dbReference>
<feature type="transmembrane region" description="Helical" evidence="10">
    <location>
        <begin position="101"/>
        <end position="122"/>
    </location>
</feature>
<comment type="function">
    <text evidence="1">Odorant receptor.</text>
</comment>
<protein>
    <recommendedName>
        <fullName evidence="10">Olfactory receptor</fullName>
    </recommendedName>
</protein>
<dbReference type="PROSITE" id="PS50262">
    <property type="entry name" value="G_PROTEIN_RECEP_F1_2"/>
    <property type="match status" value="1"/>
</dbReference>
<dbReference type="Pfam" id="PF13853">
    <property type="entry name" value="7tm_4"/>
    <property type="match status" value="1"/>
</dbReference>
<evidence type="ECO:0000256" key="6">
    <source>
        <dbReference type="ARBA" id="ARBA00022989"/>
    </source>
</evidence>
<keyword evidence="5 10" id="KW-0552">Olfaction</keyword>
<evidence type="ECO:0000259" key="11">
    <source>
        <dbReference type="PROSITE" id="PS50262"/>
    </source>
</evidence>
<keyword evidence="4 9" id="KW-0812">Transmembrane</keyword>
<comment type="similarity">
    <text evidence="9">Belongs to the G-protein coupled receptor 1 family.</text>
</comment>
<feature type="transmembrane region" description="Helical" evidence="10">
    <location>
        <begin position="143"/>
        <end position="164"/>
    </location>
</feature>
<dbReference type="FunFam" id="1.20.1070.10:FF:000006">
    <property type="entry name" value="Olfactory receptor"/>
    <property type="match status" value="1"/>
</dbReference>
<evidence type="ECO:0000313" key="12">
    <source>
        <dbReference type="Proteomes" id="UP000515159"/>
    </source>
</evidence>
<proteinExistence type="inferred from homology"/>
<comment type="subcellular location">
    <subcellularLocation>
        <location evidence="10">Cell membrane</location>
        <topology evidence="10">Multi-pass membrane protein</topology>
    </subcellularLocation>
    <subcellularLocation>
        <location evidence="2">Membrane</location>
        <topology evidence="2">Multi-pass membrane protein</topology>
    </subcellularLocation>
</comment>
<dbReference type="RefSeq" id="XP_033804448.1">
    <property type="nucleotide sequence ID" value="XM_033948557.1"/>
</dbReference>
<evidence type="ECO:0000256" key="4">
    <source>
        <dbReference type="ARBA" id="ARBA00022692"/>
    </source>
</evidence>
<evidence type="ECO:0000256" key="2">
    <source>
        <dbReference type="ARBA" id="ARBA00004141"/>
    </source>
</evidence>
<dbReference type="GeneID" id="117362327"/>
<keyword evidence="12" id="KW-1185">Reference proteome</keyword>
<keyword evidence="7 10" id="KW-0472">Membrane</keyword>
<sequence length="315" mass="35391">MSKSNITITNPDTFILVGVPGLDSSQFWFPIPFSAMYVICLIGNILLLVIIKTDSSLHTPMYYFLSLLALNDMFITTATIPKMVGIYWFKNPEINFTACLVQMYFIHSITAFGSGILSAMAIDRYIAICHPLRYATILSNPRIGKIVMAILLRALGILLPHPILLQRLSYCKTNVIPHSYCEFMSIAKISCSDLSGTSAYGLFVVTSVVGVDVTLIMVSYVMILRTVLNLPSTGKRLKALSTCGSHLCVILLTYTPALISFLMLRFARNSPKYIQPLMANVYLFCPPMLNPFVYSVRTKQIRQRILFAIKWEKRL</sequence>
<accession>A0A6P8RHP0</accession>
<keyword evidence="9" id="KW-0297">G-protein coupled receptor</keyword>
<evidence type="ECO:0000256" key="7">
    <source>
        <dbReference type="ARBA" id="ARBA00023136"/>
    </source>
</evidence>
<evidence type="ECO:0000256" key="3">
    <source>
        <dbReference type="ARBA" id="ARBA00022606"/>
    </source>
</evidence>
<dbReference type="InParanoid" id="A0A6P8RHP0"/>
<evidence type="ECO:0000256" key="5">
    <source>
        <dbReference type="ARBA" id="ARBA00022725"/>
    </source>
</evidence>
<dbReference type="PROSITE" id="PS00237">
    <property type="entry name" value="G_PROTEIN_RECEP_F1_1"/>
    <property type="match status" value="1"/>
</dbReference>
<dbReference type="InterPro" id="IPR050402">
    <property type="entry name" value="OR51/52/56-like"/>
</dbReference>
<dbReference type="GO" id="GO:0005886">
    <property type="term" value="C:plasma membrane"/>
    <property type="evidence" value="ECO:0007669"/>
    <property type="project" value="UniProtKB-SubCell"/>
</dbReference>
<name>A0A6P8RHP0_GEOSA</name>
<keyword evidence="10" id="KW-1003">Cell membrane</keyword>
<evidence type="ECO:0000256" key="1">
    <source>
        <dbReference type="ARBA" id="ARBA00002936"/>
    </source>
</evidence>
<feature type="transmembrane region" description="Helical" evidence="10">
    <location>
        <begin position="62"/>
        <end position="89"/>
    </location>
</feature>
<reference evidence="13" key="1">
    <citation type="submission" date="2025-08" db="UniProtKB">
        <authorList>
            <consortium name="RefSeq"/>
        </authorList>
    </citation>
    <scope>IDENTIFICATION</scope>
</reference>
<dbReference type="InterPro" id="IPR000725">
    <property type="entry name" value="Olfact_rcpt"/>
</dbReference>
<evidence type="ECO:0000313" key="13">
    <source>
        <dbReference type="RefSeq" id="XP_033804448.1"/>
    </source>
</evidence>
<dbReference type="PRINTS" id="PR00245">
    <property type="entry name" value="OLFACTORYR"/>
</dbReference>
<feature type="transmembrane region" description="Helical" evidence="10">
    <location>
        <begin position="27"/>
        <end position="50"/>
    </location>
</feature>
<dbReference type="SUPFAM" id="SSF81321">
    <property type="entry name" value="Family A G protein-coupled receptor-like"/>
    <property type="match status" value="1"/>
</dbReference>
<dbReference type="KEGG" id="gsh:117362327"/>
<feature type="transmembrane region" description="Helical" evidence="10">
    <location>
        <begin position="273"/>
        <end position="294"/>
    </location>
</feature>
<dbReference type="InterPro" id="IPR000276">
    <property type="entry name" value="GPCR_Rhodpsn"/>
</dbReference>
<feature type="domain" description="G-protein coupled receptors family 1 profile" evidence="11">
    <location>
        <begin position="43"/>
        <end position="294"/>
    </location>
</feature>
<evidence type="ECO:0000256" key="8">
    <source>
        <dbReference type="ARBA" id="ARBA00023224"/>
    </source>
</evidence>